<gene>
    <name evidence="1" type="ORF">McpAg1_15690</name>
</gene>
<dbReference type="Proteomes" id="UP001273136">
    <property type="component" value="Unassembled WGS sequence"/>
</dbReference>
<protein>
    <recommendedName>
        <fullName evidence="3">Type II toxin-antitoxin system HicA family toxin</fullName>
    </recommendedName>
</protein>
<dbReference type="AlphaFoldDB" id="A0AAE4MDS0"/>
<sequence>MAVFKAKKVSAALEKKGFQKLSGNTNHCRYEFYMNGKPSGVKTYLSHNKQEITGDLLAWMSKEMHLSKDEFLEMISCVIGYDELVARYAALGLLQKD</sequence>
<proteinExistence type="predicted"/>
<comment type="caution">
    <text evidence="1">The sequence shown here is derived from an EMBL/GenBank/DDBJ whole genome shotgun (WGS) entry which is preliminary data.</text>
</comment>
<name>A0AAE4MDS0_9EURY</name>
<reference evidence="1" key="1">
    <citation type="submission" date="2023-06" db="EMBL/GenBank/DDBJ databases">
        <title>Genome sequence of Methancorpusculaceae sp. Ag1.</title>
        <authorList>
            <person name="Protasov E."/>
            <person name="Platt K."/>
            <person name="Poehlein A."/>
            <person name="Daniel R."/>
            <person name="Brune A."/>
        </authorList>
    </citation>
    <scope>NUCLEOTIDE SEQUENCE</scope>
    <source>
        <strain evidence="1">Ag1</strain>
    </source>
</reference>
<dbReference type="EMBL" id="JAWDKA010000008">
    <property type="protein sequence ID" value="MDV0442334.1"/>
    <property type="molecule type" value="Genomic_DNA"/>
</dbReference>
<evidence type="ECO:0000313" key="1">
    <source>
        <dbReference type="EMBL" id="MDV0442334.1"/>
    </source>
</evidence>
<keyword evidence="2" id="KW-1185">Reference proteome</keyword>
<evidence type="ECO:0008006" key="3">
    <source>
        <dbReference type="Google" id="ProtNLM"/>
    </source>
</evidence>
<evidence type="ECO:0000313" key="2">
    <source>
        <dbReference type="Proteomes" id="UP001273136"/>
    </source>
</evidence>
<accession>A0AAE4MDS0</accession>
<organism evidence="1 2">
    <name type="scientific">Methanorbis furvi</name>
    <dbReference type="NCBI Taxonomy" id="3028299"/>
    <lineage>
        <taxon>Archaea</taxon>
        <taxon>Methanobacteriati</taxon>
        <taxon>Methanobacteriota</taxon>
        <taxon>Stenosarchaea group</taxon>
        <taxon>Methanomicrobia</taxon>
        <taxon>Methanomicrobiales</taxon>
        <taxon>Methanocorpusculaceae</taxon>
        <taxon>Methanorbis</taxon>
    </lineage>
</organism>
<dbReference type="InterPro" id="IPR038570">
    <property type="entry name" value="HicA_sf"/>
</dbReference>
<dbReference type="SUPFAM" id="SSF54786">
    <property type="entry name" value="YcfA/nrd intein domain"/>
    <property type="match status" value="1"/>
</dbReference>
<dbReference type="Gene3D" id="3.30.920.30">
    <property type="entry name" value="Hypothetical protein"/>
    <property type="match status" value="1"/>
</dbReference>